<evidence type="ECO:0000313" key="1">
    <source>
        <dbReference type="EMBL" id="CAK0828126.1"/>
    </source>
</evidence>
<dbReference type="Proteomes" id="UP001189429">
    <property type="component" value="Unassembled WGS sequence"/>
</dbReference>
<name>A0ABN9S9E6_9DINO</name>
<gene>
    <name evidence="1" type="ORF">PCOR1329_LOCUS27450</name>
</gene>
<organism evidence="1 2">
    <name type="scientific">Prorocentrum cordatum</name>
    <dbReference type="NCBI Taxonomy" id="2364126"/>
    <lineage>
        <taxon>Eukaryota</taxon>
        <taxon>Sar</taxon>
        <taxon>Alveolata</taxon>
        <taxon>Dinophyceae</taxon>
        <taxon>Prorocentrales</taxon>
        <taxon>Prorocentraceae</taxon>
        <taxon>Prorocentrum</taxon>
    </lineage>
</organism>
<sequence>MISLRSNGFHPRHFSNPTSKALEVMPKLPPAQVAVDGQLLSQVFTAFNRALGRSTTEGIWRHAARAAVAEDCGEELGALVADAQQCCERVAHAGSWRECCLAQFPLHLLATGE</sequence>
<comment type="caution">
    <text evidence="1">The sequence shown here is derived from an EMBL/GenBank/DDBJ whole genome shotgun (WGS) entry which is preliminary data.</text>
</comment>
<dbReference type="EMBL" id="CAUYUJ010009957">
    <property type="protein sequence ID" value="CAK0828126.1"/>
    <property type="molecule type" value="Genomic_DNA"/>
</dbReference>
<accession>A0ABN9S9E6</accession>
<evidence type="ECO:0000313" key="2">
    <source>
        <dbReference type="Proteomes" id="UP001189429"/>
    </source>
</evidence>
<proteinExistence type="predicted"/>
<feature type="non-terminal residue" evidence="1">
    <location>
        <position position="113"/>
    </location>
</feature>
<keyword evidence="2" id="KW-1185">Reference proteome</keyword>
<reference evidence="1" key="1">
    <citation type="submission" date="2023-10" db="EMBL/GenBank/DDBJ databases">
        <authorList>
            <person name="Chen Y."/>
            <person name="Shah S."/>
            <person name="Dougan E. K."/>
            <person name="Thang M."/>
            <person name="Chan C."/>
        </authorList>
    </citation>
    <scope>NUCLEOTIDE SEQUENCE [LARGE SCALE GENOMIC DNA]</scope>
</reference>
<protein>
    <submittedName>
        <fullName evidence="1">Uncharacterized protein</fullName>
    </submittedName>
</protein>